<feature type="domain" description="DUF4139" evidence="2">
    <location>
        <begin position="219"/>
        <end position="516"/>
    </location>
</feature>
<organism evidence="3 4">
    <name type="scientific">Marilutibacter penaei</name>
    <dbReference type="NCBI Taxonomy" id="2759900"/>
    <lineage>
        <taxon>Bacteria</taxon>
        <taxon>Pseudomonadati</taxon>
        <taxon>Pseudomonadota</taxon>
        <taxon>Gammaproteobacteria</taxon>
        <taxon>Lysobacterales</taxon>
        <taxon>Lysobacteraceae</taxon>
        <taxon>Marilutibacter</taxon>
    </lineage>
</organism>
<evidence type="ECO:0000313" key="3">
    <source>
        <dbReference type="EMBL" id="MBB1089330.1"/>
    </source>
</evidence>
<protein>
    <submittedName>
        <fullName evidence="3">DUF4139 domain-containing protein</fullName>
    </submittedName>
</protein>
<evidence type="ECO:0000256" key="1">
    <source>
        <dbReference type="SAM" id="SignalP"/>
    </source>
</evidence>
<dbReference type="PANTHER" id="PTHR38075">
    <property type="entry name" value="DUF4139 DOMAIN-CONTAINING PROTEIN"/>
    <property type="match status" value="1"/>
</dbReference>
<dbReference type="EMBL" id="JACHTE010000009">
    <property type="protein sequence ID" value="MBB1089330.1"/>
    <property type="molecule type" value="Genomic_DNA"/>
</dbReference>
<sequence length="520" mass="54535">MHRPLTLLATACLLAACSQDAPTDATARKPVLAQAPEDTPAAASGPDTASGTLTRLTVYSGGYEALAYSGPPEPGMAGYALVERPLHYRLKAGENTVRANNVAPAMDAEAALLQARAPGIRITSQRHVPALGGTGDLLSRAVGQRIVVEHTSGGAKQTDNGILLAASDGLSLALNDGRVKVIRDYDSFSILEAANSLPGEAALQWTVQADNAGEADFVLSYPMGGMAWRAEYLARLQAGDGCTLSLDGAAQVANRSGVSFSDARLTLVAGEPSRVAPSRQRAAYDMAEAAMAPSPAPPAPTERSSGEYHAYDLPGSSRIANGATERLALFPARDSVACTRDYVVDSGVADWIPQRVSLQPTNRGLAGSVPVRATVAFDNTPDAGLGLALPAGRVRLFEGADFLGEASLGHTPAGESLRLEVGNAFDLTAERQATAFNVAAGGLSASESFDIRLANAKDADVQVRVREPMPRWRDWELLDSSVPADETGAQHAEFLVTVPAGGEAHLTYTVRYRWPRNMAP</sequence>
<dbReference type="PANTHER" id="PTHR38075:SF1">
    <property type="entry name" value="DUF4139 DOMAIN-CONTAINING PROTEIN"/>
    <property type="match status" value="1"/>
</dbReference>
<feature type="chain" id="PRO_5030954008" evidence="1">
    <location>
        <begin position="21"/>
        <end position="520"/>
    </location>
</feature>
<gene>
    <name evidence="3" type="ORF">H4F99_12660</name>
</gene>
<dbReference type="Pfam" id="PF13598">
    <property type="entry name" value="DUF4139"/>
    <property type="match status" value="1"/>
</dbReference>
<accession>A0A7W3U623</accession>
<dbReference type="RefSeq" id="WP_182670113.1">
    <property type="nucleotide sequence ID" value="NZ_JACHTE010000009.1"/>
</dbReference>
<evidence type="ECO:0000313" key="4">
    <source>
        <dbReference type="Proteomes" id="UP000552587"/>
    </source>
</evidence>
<keyword evidence="4" id="KW-1185">Reference proteome</keyword>
<reference evidence="3 4" key="1">
    <citation type="submission" date="2020-07" db="EMBL/GenBank/DDBJ databases">
        <authorList>
            <person name="Xu S."/>
            <person name="Li A."/>
        </authorList>
    </citation>
    <scope>NUCLEOTIDE SEQUENCE [LARGE SCALE GENOMIC DNA]</scope>
    <source>
        <strain evidence="3 4">SG-8</strain>
    </source>
</reference>
<keyword evidence="1" id="KW-0732">Signal</keyword>
<name>A0A7W3U623_9GAMM</name>
<feature type="signal peptide" evidence="1">
    <location>
        <begin position="1"/>
        <end position="20"/>
    </location>
</feature>
<dbReference type="InterPro" id="IPR037291">
    <property type="entry name" value="DUF4139"/>
</dbReference>
<comment type="caution">
    <text evidence="3">The sequence shown here is derived from an EMBL/GenBank/DDBJ whole genome shotgun (WGS) entry which is preliminary data.</text>
</comment>
<dbReference type="Proteomes" id="UP000552587">
    <property type="component" value="Unassembled WGS sequence"/>
</dbReference>
<proteinExistence type="predicted"/>
<evidence type="ECO:0000259" key="2">
    <source>
        <dbReference type="Pfam" id="PF13598"/>
    </source>
</evidence>
<dbReference type="PROSITE" id="PS51257">
    <property type="entry name" value="PROKAR_LIPOPROTEIN"/>
    <property type="match status" value="1"/>
</dbReference>
<dbReference type="AlphaFoldDB" id="A0A7W3U623"/>